<accession>A0A1F6E9X1</accession>
<comment type="similarity">
    <text evidence="1 5 6">Belongs to the universal ribosomal protein uS2 family.</text>
</comment>
<dbReference type="EMBL" id="MFLP01000023">
    <property type="protein sequence ID" value="OGG70466.1"/>
    <property type="molecule type" value="Genomic_DNA"/>
</dbReference>
<dbReference type="GO" id="GO:0003735">
    <property type="term" value="F:structural constituent of ribosome"/>
    <property type="evidence" value="ECO:0007669"/>
    <property type="project" value="InterPro"/>
</dbReference>
<name>A0A1F6E9X1_9BACT</name>
<dbReference type="InterPro" id="IPR023591">
    <property type="entry name" value="Ribosomal_uS2_flav_dom_sf"/>
</dbReference>
<dbReference type="SUPFAM" id="SSF52313">
    <property type="entry name" value="Ribosomal protein S2"/>
    <property type="match status" value="1"/>
</dbReference>
<evidence type="ECO:0000256" key="5">
    <source>
        <dbReference type="HAMAP-Rule" id="MF_00291"/>
    </source>
</evidence>
<evidence type="ECO:0000313" key="8">
    <source>
        <dbReference type="Proteomes" id="UP000176689"/>
    </source>
</evidence>
<proteinExistence type="inferred from homology"/>
<dbReference type="InterPro" id="IPR018130">
    <property type="entry name" value="Ribosomal_uS2_CS"/>
</dbReference>
<dbReference type="AlphaFoldDB" id="A0A1F6E9X1"/>
<evidence type="ECO:0000256" key="2">
    <source>
        <dbReference type="ARBA" id="ARBA00022980"/>
    </source>
</evidence>
<dbReference type="GO" id="GO:0006412">
    <property type="term" value="P:translation"/>
    <property type="evidence" value="ECO:0007669"/>
    <property type="project" value="UniProtKB-UniRule"/>
</dbReference>
<comment type="caution">
    <text evidence="7">The sequence shown here is derived from an EMBL/GenBank/DDBJ whole genome shotgun (WGS) entry which is preliminary data.</text>
</comment>
<dbReference type="Pfam" id="PF00318">
    <property type="entry name" value="Ribosomal_S2"/>
    <property type="match status" value="1"/>
</dbReference>
<dbReference type="Gene3D" id="1.10.287.610">
    <property type="entry name" value="Helix hairpin bin"/>
    <property type="match status" value="1"/>
</dbReference>
<dbReference type="Proteomes" id="UP000176689">
    <property type="component" value="Unassembled WGS sequence"/>
</dbReference>
<dbReference type="PRINTS" id="PR00395">
    <property type="entry name" value="RIBOSOMALS2"/>
</dbReference>
<evidence type="ECO:0000313" key="7">
    <source>
        <dbReference type="EMBL" id="OGG70466.1"/>
    </source>
</evidence>
<evidence type="ECO:0000256" key="3">
    <source>
        <dbReference type="ARBA" id="ARBA00023274"/>
    </source>
</evidence>
<sequence length="233" mass="25754">MTAGTSDIQTLFEAGTHFGYSRARRHPTAAPYIFGTKDRSDIFDLEETQKRLDAARAFAGSLAASGKQLLFVGGKNEAMSIVKDAALRIGAPYVTGRWIGGTLTNFKNIRKRIDRLEKLMSERDEGILEKYTKKERLLIDREIEELLARFGGLVKMAEVPAALFIVDTRREDTAVQEANQLGIPVIGLASSDCDFSLVQYPIPGNDTSVRSIRLVVDSIALAYAEGKRVVEKK</sequence>
<keyword evidence="2 5" id="KW-0689">Ribosomal protein</keyword>
<dbReference type="HAMAP" id="MF_00291_B">
    <property type="entry name" value="Ribosomal_uS2_B"/>
    <property type="match status" value="1"/>
</dbReference>
<keyword evidence="3 5" id="KW-0687">Ribonucleoprotein</keyword>
<dbReference type="Gene3D" id="3.40.50.10490">
    <property type="entry name" value="Glucose-6-phosphate isomerase like protein, domain 1"/>
    <property type="match status" value="1"/>
</dbReference>
<dbReference type="InterPro" id="IPR005706">
    <property type="entry name" value="Ribosomal_uS2_bac/mit/plastid"/>
</dbReference>
<dbReference type="CDD" id="cd01425">
    <property type="entry name" value="RPS2"/>
    <property type="match status" value="1"/>
</dbReference>
<reference evidence="7 8" key="1">
    <citation type="journal article" date="2016" name="Nat. Commun.">
        <title>Thousands of microbial genomes shed light on interconnected biogeochemical processes in an aquifer system.</title>
        <authorList>
            <person name="Anantharaman K."/>
            <person name="Brown C.T."/>
            <person name="Hug L.A."/>
            <person name="Sharon I."/>
            <person name="Castelle C.J."/>
            <person name="Probst A.J."/>
            <person name="Thomas B.C."/>
            <person name="Singh A."/>
            <person name="Wilkins M.J."/>
            <person name="Karaoz U."/>
            <person name="Brodie E.L."/>
            <person name="Williams K.H."/>
            <person name="Hubbard S.S."/>
            <person name="Banfield J.F."/>
        </authorList>
    </citation>
    <scope>NUCLEOTIDE SEQUENCE [LARGE SCALE GENOMIC DNA]</scope>
</reference>
<dbReference type="PANTHER" id="PTHR12534">
    <property type="entry name" value="30S RIBOSOMAL PROTEIN S2 PROKARYOTIC AND ORGANELLAR"/>
    <property type="match status" value="1"/>
</dbReference>
<dbReference type="PANTHER" id="PTHR12534:SF0">
    <property type="entry name" value="SMALL RIBOSOMAL SUBUNIT PROTEIN US2M"/>
    <property type="match status" value="1"/>
</dbReference>
<dbReference type="PROSITE" id="PS00963">
    <property type="entry name" value="RIBOSOMAL_S2_2"/>
    <property type="match status" value="1"/>
</dbReference>
<organism evidence="7 8">
    <name type="scientific">Candidatus Kaiserbacteria bacterium RIFCSPHIGHO2_12_FULL_53_13</name>
    <dbReference type="NCBI Taxonomy" id="1798502"/>
    <lineage>
        <taxon>Bacteria</taxon>
        <taxon>Candidatus Kaiseribacteriota</taxon>
    </lineage>
</organism>
<dbReference type="PROSITE" id="PS00962">
    <property type="entry name" value="RIBOSOMAL_S2_1"/>
    <property type="match status" value="1"/>
</dbReference>
<dbReference type="NCBIfam" id="TIGR01011">
    <property type="entry name" value="rpsB_bact"/>
    <property type="match status" value="1"/>
</dbReference>
<dbReference type="GO" id="GO:0022627">
    <property type="term" value="C:cytosolic small ribosomal subunit"/>
    <property type="evidence" value="ECO:0007669"/>
    <property type="project" value="TreeGrafter"/>
</dbReference>
<dbReference type="InterPro" id="IPR001865">
    <property type="entry name" value="Ribosomal_uS2"/>
</dbReference>
<evidence type="ECO:0000256" key="4">
    <source>
        <dbReference type="ARBA" id="ARBA00035256"/>
    </source>
</evidence>
<protein>
    <recommendedName>
        <fullName evidence="4 5">Small ribosomal subunit protein uS2</fullName>
    </recommendedName>
</protein>
<evidence type="ECO:0000256" key="1">
    <source>
        <dbReference type="ARBA" id="ARBA00006242"/>
    </source>
</evidence>
<evidence type="ECO:0000256" key="6">
    <source>
        <dbReference type="RuleBase" id="RU003631"/>
    </source>
</evidence>
<gene>
    <name evidence="5" type="primary">rpsB</name>
    <name evidence="7" type="ORF">A3F27_03560</name>
</gene>